<dbReference type="PATRIC" id="fig|1434109.4.peg.81"/>
<evidence type="ECO:0000313" key="3">
    <source>
        <dbReference type="Proteomes" id="UP000033038"/>
    </source>
</evidence>
<dbReference type="GeneID" id="24821475"/>
<dbReference type="RefSeq" id="WP_011305937.1">
    <property type="nucleotide sequence ID" value="NZ_CP009526.1"/>
</dbReference>
<dbReference type="GO" id="GO:0004479">
    <property type="term" value="F:methionyl-tRNA formyltransferase activity"/>
    <property type="evidence" value="ECO:0007669"/>
    <property type="project" value="UniProtKB-EC"/>
</dbReference>
<dbReference type="Pfam" id="PF00551">
    <property type="entry name" value="Formyl_trans_N"/>
    <property type="match status" value="1"/>
</dbReference>
<dbReference type="SUPFAM" id="SSF53328">
    <property type="entry name" value="Formyltransferase"/>
    <property type="match status" value="1"/>
</dbReference>
<name>A0A0E3LKD6_METBA</name>
<dbReference type="PANTHER" id="PTHR11138:SF5">
    <property type="entry name" value="METHIONYL-TRNA FORMYLTRANSFERASE, MITOCHONDRIAL"/>
    <property type="match status" value="1"/>
</dbReference>
<dbReference type="InterPro" id="IPR036477">
    <property type="entry name" value="Formyl_transf_N_sf"/>
</dbReference>
<sequence length="318" mass="36944">MRVAIITQGVSNVFESVIESGHEVVGIVECSRTREPNSFLKAIGGAFTDVYYSFTSKPLNLKTFSKKLEIPYYYLRKRDNEAFKKWMKHLQPDIIVVYSMSHLLKENIFNIPKLGTINLHYSHLPEYRGPSPIFWEYYDYVLNPGVTLHYINKGEDTGDIIFQDRILISSGEKLEEVVQKLSLTGIKFLLKTMDIIESGDVPRIKQSATTPTVRARKVKSNEYNELIKWDEWGVERVFHFLNGTPKYHYTLLKKPILYKFGFTIKILSKEKCNISGYKIGKLYKENSKCFFVCKNGKIYIDVTFSPESFLARIYPYIC</sequence>
<dbReference type="KEGG" id="mbw:MSBRW_0083"/>
<dbReference type="GO" id="GO:0005829">
    <property type="term" value="C:cytosol"/>
    <property type="evidence" value="ECO:0007669"/>
    <property type="project" value="TreeGrafter"/>
</dbReference>
<organism evidence="2 3">
    <name type="scientific">Methanosarcina barkeri str. Wiesmoor</name>
    <dbReference type="NCBI Taxonomy" id="1434109"/>
    <lineage>
        <taxon>Archaea</taxon>
        <taxon>Methanobacteriati</taxon>
        <taxon>Methanobacteriota</taxon>
        <taxon>Stenosarchaea group</taxon>
        <taxon>Methanomicrobia</taxon>
        <taxon>Methanosarcinales</taxon>
        <taxon>Methanosarcinaceae</taxon>
        <taxon>Methanosarcina</taxon>
    </lineage>
</organism>
<gene>
    <name evidence="2" type="ORF">MSBRW_0083</name>
</gene>
<dbReference type="InterPro" id="IPR002376">
    <property type="entry name" value="Formyl_transf_N"/>
</dbReference>
<proteinExistence type="predicted"/>
<dbReference type="AlphaFoldDB" id="A0A0E3LKD6"/>
<evidence type="ECO:0000259" key="1">
    <source>
        <dbReference type="Pfam" id="PF00551"/>
    </source>
</evidence>
<dbReference type="PANTHER" id="PTHR11138">
    <property type="entry name" value="METHIONYL-TRNA FORMYLTRANSFERASE"/>
    <property type="match status" value="1"/>
</dbReference>
<dbReference type="EC" id="2.1.2.9" evidence="2"/>
<dbReference type="Proteomes" id="UP000033038">
    <property type="component" value="Chromosome"/>
</dbReference>
<dbReference type="EMBL" id="CP009526">
    <property type="protein sequence ID" value="AKB49336.1"/>
    <property type="molecule type" value="Genomic_DNA"/>
</dbReference>
<reference evidence="2 3" key="1">
    <citation type="submission" date="2014-07" db="EMBL/GenBank/DDBJ databases">
        <title>Methanogenic archaea and the global carbon cycle.</title>
        <authorList>
            <person name="Henriksen J.R."/>
            <person name="Luke J."/>
            <person name="Reinhart S."/>
            <person name="Benedict M.N."/>
            <person name="Youngblut N.D."/>
            <person name="Metcalf M.E."/>
            <person name="Whitaker R.J."/>
            <person name="Metcalf W.W."/>
        </authorList>
    </citation>
    <scope>NUCLEOTIDE SEQUENCE [LARGE SCALE GENOMIC DNA]</scope>
    <source>
        <strain evidence="2 3">Wiesmoor</strain>
    </source>
</reference>
<protein>
    <submittedName>
        <fullName evidence="2">Methionyl-tRNA formyltransferase</fullName>
        <ecNumber evidence="2">2.1.2.9</ecNumber>
    </submittedName>
</protein>
<keyword evidence="2" id="KW-0808">Transferase</keyword>
<dbReference type="HOGENOM" id="CLU_865839_0_0_2"/>
<dbReference type="Gene3D" id="3.40.50.12230">
    <property type="match status" value="1"/>
</dbReference>
<evidence type="ECO:0000313" key="2">
    <source>
        <dbReference type="EMBL" id="AKB49336.1"/>
    </source>
</evidence>
<accession>A0A0E3LKD6</accession>
<feature type="domain" description="Formyl transferase N-terminal" evidence="1">
    <location>
        <begin position="68"/>
        <end position="189"/>
    </location>
</feature>